<evidence type="ECO:0000256" key="8">
    <source>
        <dbReference type="ARBA" id="ARBA00055771"/>
    </source>
</evidence>
<reference evidence="10 11" key="1">
    <citation type="submission" date="2019-05" db="EMBL/GenBank/DDBJ databases">
        <title>The metagenome of a microbial culture collection derived from dairy environment covers the genomic content of the human microbiome.</title>
        <authorList>
            <person name="Roder T."/>
            <person name="Wuthrich D."/>
            <person name="Sattari Z."/>
            <person name="Von Ah U."/>
            <person name="Bar C."/>
            <person name="Ronchi F."/>
            <person name="Macpherson A.J."/>
            <person name="Ganal-Vonarburg S.C."/>
            <person name="Bruggmann R."/>
            <person name="Vergeres G."/>
        </authorList>
    </citation>
    <scope>NUCLEOTIDE SEQUENCE [LARGE SCALE GENOMIC DNA]</scope>
    <source>
        <strain evidence="10 11">FAM 24227</strain>
    </source>
</reference>
<dbReference type="OrthoDB" id="9800291at2"/>
<comment type="caution">
    <text evidence="10">The sequence shown here is derived from an EMBL/GenBank/DDBJ whole genome shotgun (WGS) entry which is preliminary data.</text>
</comment>
<evidence type="ECO:0000313" key="10">
    <source>
        <dbReference type="EMBL" id="TLQ40132.1"/>
    </source>
</evidence>
<evidence type="ECO:0000256" key="2">
    <source>
        <dbReference type="ARBA" id="ARBA00004745"/>
    </source>
</evidence>
<dbReference type="InterPro" id="IPR012737">
    <property type="entry name" value="DhaK_L_YcgS"/>
</dbReference>
<dbReference type="GO" id="GO:0005829">
    <property type="term" value="C:cytosol"/>
    <property type="evidence" value="ECO:0007669"/>
    <property type="project" value="TreeGrafter"/>
</dbReference>
<evidence type="ECO:0000256" key="5">
    <source>
        <dbReference type="ARBA" id="ARBA00022777"/>
    </source>
</evidence>
<dbReference type="EC" id="2.7.1.121" evidence="3"/>
<dbReference type="Proteomes" id="UP000306420">
    <property type="component" value="Unassembled WGS sequence"/>
</dbReference>
<dbReference type="GO" id="GO:0047324">
    <property type="term" value="F:phosphoenolpyruvate-glycerone phosphotransferase activity"/>
    <property type="evidence" value="ECO:0007669"/>
    <property type="project" value="UniProtKB-EC"/>
</dbReference>
<organism evidence="10 11">
    <name type="scientific">Ruoffia tabacinasalis</name>
    <dbReference type="NCBI Taxonomy" id="87458"/>
    <lineage>
        <taxon>Bacteria</taxon>
        <taxon>Bacillati</taxon>
        <taxon>Bacillota</taxon>
        <taxon>Bacilli</taxon>
        <taxon>Lactobacillales</taxon>
        <taxon>Aerococcaceae</taxon>
        <taxon>Ruoffia</taxon>
    </lineage>
</organism>
<proteinExistence type="predicted"/>
<dbReference type="NCBIfam" id="TIGR02365">
    <property type="entry name" value="dha_L_ycgS"/>
    <property type="match status" value="1"/>
</dbReference>
<dbReference type="Pfam" id="PF02734">
    <property type="entry name" value="Dak2"/>
    <property type="match status" value="1"/>
</dbReference>
<keyword evidence="5 10" id="KW-0418">Kinase</keyword>
<dbReference type="SMART" id="SM01120">
    <property type="entry name" value="Dak2"/>
    <property type="match status" value="1"/>
</dbReference>
<gene>
    <name evidence="10" type="primary">dhaL</name>
    <name evidence="10" type="ORF">FEZ33_09260</name>
</gene>
<dbReference type="PROSITE" id="PS51480">
    <property type="entry name" value="DHAL"/>
    <property type="match status" value="1"/>
</dbReference>
<evidence type="ECO:0000256" key="3">
    <source>
        <dbReference type="ARBA" id="ARBA00012095"/>
    </source>
</evidence>
<dbReference type="PANTHER" id="PTHR28629">
    <property type="entry name" value="TRIOKINASE/FMN CYCLASE"/>
    <property type="match status" value="1"/>
</dbReference>
<dbReference type="FunFam" id="1.25.40.340:FF:000002">
    <property type="entry name" value="Dihydroxyacetone kinase, L subunit"/>
    <property type="match status" value="1"/>
</dbReference>
<dbReference type="EMBL" id="VBSP01000037">
    <property type="protein sequence ID" value="TLQ40132.1"/>
    <property type="molecule type" value="Genomic_DNA"/>
</dbReference>
<dbReference type="GO" id="GO:0019563">
    <property type="term" value="P:glycerol catabolic process"/>
    <property type="evidence" value="ECO:0007669"/>
    <property type="project" value="TreeGrafter"/>
</dbReference>
<name>A0A5R9DVM6_9LACT</name>
<comment type="catalytic activity">
    <reaction evidence="1">
        <text>dihydroxyacetone + phosphoenolpyruvate = dihydroxyacetone phosphate + pyruvate</text>
        <dbReference type="Rhea" id="RHEA:18381"/>
        <dbReference type="ChEBI" id="CHEBI:15361"/>
        <dbReference type="ChEBI" id="CHEBI:16016"/>
        <dbReference type="ChEBI" id="CHEBI:57642"/>
        <dbReference type="ChEBI" id="CHEBI:58702"/>
        <dbReference type="EC" id="2.7.1.121"/>
    </reaction>
</comment>
<sequence length="193" mass="20600">MELEVVLKWMELFNEKVQAEKVKLTELDTPIGDADHGNNMSRGMKAVMEGLETDQPETAADALKVVAKNLLSKVGGSAGPLYGSAILALAKGVQNEADLAESMNDGLESIKKRGKSTEGEKTMIDTWSPVVKALKEGTLTSKVIQDAVENTKDMKATKGRASYVGERSIGHIDPGAYSSGLLFEAFIEAGGIE</sequence>
<dbReference type="SUPFAM" id="SSF101473">
    <property type="entry name" value="DhaL-like"/>
    <property type="match status" value="1"/>
</dbReference>
<evidence type="ECO:0000313" key="11">
    <source>
        <dbReference type="Proteomes" id="UP000306420"/>
    </source>
</evidence>
<accession>A0A5R9DVM6</accession>
<dbReference type="InterPro" id="IPR004007">
    <property type="entry name" value="DhaL_dom"/>
</dbReference>
<dbReference type="InterPro" id="IPR050861">
    <property type="entry name" value="Dihydroxyacetone_Kinase"/>
</dbReference>
<dbReference type="Gene3D" id="1.25.40.340">
    <property type="match status" value="1"/>
</dbReference>
<evidence type="ECO:0000256" key="7">
    <source>
        <dbReference type="ARBA" id="ARBA00046577"/>
    </source>
</evidence>
<dbReference type="GO" id="GO:0004371">
    <property type="term" value="F:glycerone kinase activity"/>
    <property type="evidence" value="ECO:0007669"/>
    <property type="project" value="InterPro"/>
</dbReference>
<dbReference type="InterPro" id="IPR036117">
    <property type="entry name" value="DhaL_dom_sf"/>
</dbReference>
<feature type="domain" description="DhaL" evidence="9">
    <location>
        <begin position="4"/>
        <end position="188"/>
    </location>
</feature>
<evidence type="ECO:0000256" key="1">
    <source>
        <dbReference type="ARBA" id="ARBA00001113"/>
    </source>
</evidence>
<protein>
    <recommendedName>
        <fullName evidence="3">phosphoenolpyruvate--glycerone phosphotransferase</fullName>
        <ecNumber evidence="3">2.7.1.121</ecNumber>
    </recommendedName>
</protein>
<comment type="function">
    <text evidence="8">ADP-binding subunit of the dihydroxyacetone kinase, which is responsible for the phosphoenolpyruvate (PEP)-dependent phosphorylation of dihydroxyacetone. DhaL-ADP is converted to DhaL-ATP via a phosphoryl group transfer from DhaM and transmits it to dihydroxyacetone binds to DhaK.</text>
</comment>
<keyword evidence="4" id="KW-0808">Transferase</keyword>
<comment type="subunit">
    <text evidence="7">Homodimer. The dihydroxyacetone kinase complex is composed of a homodimer of DhaM, a homodimer of DhaK and the subunit DhaL.</text>
</comment>
<evidence type="ECO:0000256" key="4">
    <source>
        <dbReference type="ARBA" id="ARBA00022679"/>
    </source>
</evidence>
<dbReference type="PANTHER" id="PTHR28629:SF4">
    <property type="entry name" value="TRIOKINASE_FMN CYCLASE"/>
    <property type="match status" value="1"/>
</dbReference>
<dbReference type="RefSeq" id="WP_138405102.1">
    <property type="nucleotide sequence ID" value="NZ_VBSP01000037.1"/>
</dbReference>
<keyword evidence="6" id="KW-0319">Glycerol metabolism</keyword>
<comment type="pathway">
    <text evidence="2">Polyol metabolism; glycerol degradation.</text>
</comment>
<evidence type="ECO:0000259" key="9">
    <source>
        <dbReference type="PROSITE" id="PS51480"/>
    </source>
</evidence>
<evidence type="ECO:0000256" key="6">
    <source>
        <dbReference type="ARBA" id="ARBA00022798"/>
    </source>
</evidence>
<dbReference type="AlphaFoldDB" id="A0A5R9DVM6"/>